<dbReference type="GO" id="GO:0043565">
    <property type="term" value="F:sequence-specific DNA binding"/>
    <property type="evidence" value="ECO:0007669"/>
    <property type="project" value="InterPro"/>
</dbReference>
<evidence type="ECO:0000256" key="2">
    <source>
        <dbReference type="ARBA" id="ARBA00023125"/>
    </source>
</evidence>
<reference evidence="6 7" key="1">
    <citation type="submission" date="2015-12" db="EMBL/GenBank/DDBJ databases">
        <authorList>
            <person name="Shamseldin A."/>
            <person name="Moawad H."/>
            <person name="Abd El-Rahim W.M."/>
            <person name="Sadowsky M.J."/>
        </authorList>
    </citation>
    <scope>NUCLEOTIDE SEQUENCE [LARGE SCALE GENOMIC DNA]</scope>
    <source>
        <strain evidence="6 7">S43</strain>
    </source>
</reference>
<gene>
    <name evidence="6" type="ORF">AUQ48_04980</name>
</gene>
<proteinExistence type="predicted"/>
<keyword evidence="1" id="KW-0805">Transcription regulation</keyword>
<accession>A0A2N4T0F1</accession>
<evidence type="ECO:0000256" key="4">
    <source>
        <dbReference type="SAM" id="MobiDB-lite"/>
    </source>
</evidence>
<dbReference type="InterPro" id="IPR018060">
    <property type="entry name" value="HTH_AraC"/>
</dbReference>
<feature type="domain" description="HTH araC/xylS-type" evidence="5">
    <location>
        <begin position="268"/>
        <end position="370"/>
    </location>
</feature>
<organism evidence="6 7">
    <name type="scientific">Kocuria flava</name>
    <dbReference type="NCBI Taxonomy" id="446860"/>
    <lineage>
        <taxon>Bacteria</taxon>
        <taxon>Bacillati</taxon>
        <taxon>Actinomycetota</taxon>
        <taxon>Actinomycetes</taxon>
        <taxon>Micrococcales</taxon>
        <taxon>Micrococcaceae</taxon>
        <taxon>Kocuria</taxon>
    </lineage>
</organism>
<feature type="compositionally biased region" description="Pro residues" evidence="4">
    <location>
        <begin position="1"/>
        <end position="13"/>
    </location>
</feature>
<dbReference type="Gene3D" id="1.10.10.60">
    <property type="entry name" value="Homeodomain-like"/>
    <property type="match status" value="1"/>
</dbReference>
<dbReference type="RefSeq" id="WP_219588399.1">
    <property type="nucleotide sequence ID" value="NZ_LOMZ01000001.1"/>
</dbReference>
<evidence type="ECO:0000256" key="1">
    <source>
        <dbReference type="ARBA" id="ARBA00023015"/>
    </source>
</evidence>
<keyword evidence="2" id="KW-0238">DNA-binding</keyword>
<dbReference type="Proteomes" id="UP000234632">
    <property type="component" value="Unassembled WGS sequence"/>
</dbReference>
<evidence type="ECO:0000256" key="3">
    <source>
        <dbReference type="ARBA" id="ARBA00023163"/>
    </source>
</evidence>
<protein>
    <recommendedName>
        <fullName evidence="5">HTH araC/xylS-type domain-containing protein</fullName>
    </recommendedName>
</protein>
<dbReference type="PANTHER" id="PTHR46796:SF12">
    <property type="entry name" value="HTH-TYPE DNA-BINDING TRANSCRIPTIONAL ACTIVATOR EUTR"/>
    <property type="match status" value="1"/>
</dbReference>
<dbReference type="Pfam" id="PF12833">
    <property type="entry name" value="HTH_18"/>
    <property type="match status" value="1"/>
</dbReference>
<feature type="region of interest" description="Disordered" evidence="4">
    <location>
        <begin position="1"/>
        <end position="62"/>
    </location>
</feature>
<dbReference type="SMART" id="SM00342">
    <property type="entry name" value="HTH_ARAC"/>
    <property type="match status" value="1"/>
</dbReference>
<dbReference type="SUPFAM" id="SSF46689">
    <property type="entry name" value="Homeodomain-like"/>
    <property type="match status" value="2"/>
</dbReference>
<dbReference type="PANTHER" id="PTHR46796">
    <property type="entry name" value="HTH-TYPE TRANSCRIPTIONAL ACTIVATOR RHAS-RELATED"/>
    <property type="match status" value="1"/>
</dbReference>
<evidence type="ECO:0000259" key="5">
    <source>
        <dbReference type="PROSITE" id="PS01124"/>
    </source>
</evidence>
<sequence length="370" mass="39585">MTVTPPPSVPHPPHPGDRAQARAAARATASAGGTTGPQGTDGARGAQGSAGARPRVERLRVRTEDPAEGLAVLERVYTAGQMQVSEDVPFRLQQEVRSAADVSLERARLGGVMAAARIDATGTVRVAQLLGGRLVFTDGTPTRPTPAPFLLPVRPYTCRWDDLDLRTVTLDLERLQDLAAGLRGTERFRLRFAGSAPVSAGMARYWNAAVAHFRQVQLEHDEALAAPLLRDQAFRSLATTLLHAFPSTFLEDEPAPATASRPAPAGVRRAVAFMEAHLAEPIGLPEIAEAARLSPRGLQVAFRRELGTTPLAHLRALRLEAAHADLRAADPADGQTVTGIAARWGFGHTGRFAAAYRQRYGVAPAETLRD</sequence>
<dbReference type="InterPro" id="IPR009057">
    <property type="entry name" value="Homeodomain-like_sf"/>
</dbReference>
<name>A0A2N4T0F1_9MICC</name>
<dbReference type="PROSITE" id="PS01124">
    <property type="entry name" value="HTH_ARAC_FAMILY_2"/>
    <property type="match status" value="1"/>
</dbReference>
<comment type="caution">
    <text evidence="6">The sequence shown here is derived from an EMBL/GenBank/DDBJ whole genome shotgun (WGS) entry which is preliminary data.</text>
</comment>
<evidence type="ECO:0000313" key="7">
    <source>
        <dbReference type="Proteomes" id="UP000234632"/>
    </source>
</evidence>
<dbReference type="GO" id="GO:0003700">
    <property type="term" value="F:DNA-binding transcription factor activity"/>
    <property type="evidence" value="ECO:0007669"/>
    <property type="project" value="InterPro"/>
</dbReference>
<dbReference type="InterPro" id="IPR050204">
    <property type="entry name" value="AraC_XylS_family_regulators"/>
</dbReference>
<feature type="compositionally biased region" description="Low complexity" evidence="4">
    <location>
        <begin position="21"/>
        <end position="32"/>
    </location>
</feature>
<feature type="compositionally biased region" description="Low complexity" evidence="4">
    <location>
        <begin position="43"/>
        <end position="53"/>
    </location>
</feature>
<keyword evidence="3" id="KW-0804">Transcription</keyword>
<dbReference type="EMBL" id="LOMZ01000001">
    <property type="protein sequence ID" value="PLC11708.1"/>
    <property type="molecule type" value="Genomic_DNA"/>
</dbReference>
<evidence type="ECO:0000313" key="6">
    <source>
        <dbReference type="EMBL" id="PLC11708.1"/>
    </source>
</evidence>
<dbReference type="AlphaFoldDB" id="A0A2N4T0F1"/>